<keyword evidence="2" id="KW-0067">ATP-binding</keyword>
<reference evidence="3" key="1">
    <citation type="submission" date="2017-09" db="EMBL/GenBank/DDBJ databases">
        <title>Depth-based differentiation of microbial function through sediment-hosted aquifers and enrichment of novel symbionts in the deep terrestrial subsurface.</title>
        <authorList>
            <person name="Probst A.J."/>
            <person name="Ladd B."/>
            <person name="Jarett J.K."/>
            <person name="Geller-Mcgrath D.E."/>
            <person name="Sieber C.M.K."/>
            <person name="Emerson J.B."/>
            <person name="Anantharaman K."/>
            <person name="Thomas B.C."/>
            <person name="Malmstrom R."/>
            <person name="Stieglmeier M."/>
            <person name="Klingl A."/>
            <person name="Woyke T."/>
            <person name="Ryan C.M."/>
            <person name="Banfield J.F."/>
        </authorList>
    </citation>
    <scope>NUCLEOTIDE SEQUENCE [LARGE SCALE GENOMIC DNA]</scope>
</reference>
<accession>A0A2M8DRG6</accession>
<dbReference type="InterPro" id="IPR006935">
    <property type="entry name" value="Helicase/UvrB_N"/>
</dbReference>
<dbReference type="PROSITE" id="PS51192">
    <property type="entry name" value="HELICASE_ATP_BIND_1"/>
    <property type="match status" value="1"/>
</dbReference>
<dbReference type="EMBL" id="PFSY01000081">
    <property type="protein sequence ID" value="PJC01980.1"/>
    <property type="molecule type" value="Genomic_DNA"/>
</dbReference>
<feature type="non-terminal residue" evidence="2">
    <location>
        <position position="85"/>
    </location>
</feature>
<keyword evidence="2" id="KW-0547">Nucleotide-binding</keyword>
<feature type="non-terminal residue" evidence="2">
    <location>
        <position position="1"/>
    </location>
</feature>
<dbReference type="GO" id="GO:0003677">
    <property type="term" value="F:DNA binding"/>
    <property type="evidence" value="ECO:0007669"/>
    <property type="project" value="InterPro"/>
</dbReference>
<dbReference type="InterPro" id="IPR014001">
    <property type="entry name" value="Helicase_ATP-bd"/>
</dbReference>
<dbReference type="GO" id="GO:0005524">
    <property type="term" value="F:ATP binding"/>
    <property type="evidence" value="ECO:0007669"/>
    <property type="project" value="InterPro"/>
</dbReference>
<evidence type="ECO:0000313" key="3">
    <source>
        <dbReference type="Proteomes" id="UP000230136"/>
    </source>
</evidence>
<name>A0A2M8DRG6_9BACT</name>
<evidence type="ECO:0000259" key="1">
    <source>
        <dbReference type="PROSITE" id="PS51192"/>
    </source>
</evidence>
<gene>
    <name evidence="2" type="ORF">CO073_01860</name>
</gene>
<dbReference type="SUPFAM" id="SSF52540">
    <property type="entry name" value="P-loop containing nucleoside triphosphate hydrolases"/>
    <property type="match status" value="1"/>
</dbReference>
<feature type="domain" description="Helicase ATP-binding" evidence="1">
    <location>
        <begin position="1"/>
        <end position="85"/>
    </location>
</feature>
<dbReference type="GO" id="GO:0016787">
    <property type="term" value="F:hydrolase activity"/>
    <property type="evidence" value="ECO:0007669"/>
    <property type="project" value="InterPro"/>
</dbReference>
<dbReference type="AlphaFoldDB" id="A0A2M8DRG6"/>
<dbReference type="InterPro" id="IPR027417">
    <property type="entry name" value="P-loop_NTPase"/>
</dbReference>
<dbReference type="Pfam" id="PF04851">
    <property type="entry name" value="ResIII"/>
    <property type="match status" value="1"/>
</dbReference>
<keyword evidence="2" id="KW-0378">Hydrolase</keyword>
<protein>
    <submittedName>
        <fullName evidence="2">Helicase</fullName>
    </submittedName>
</protein>
<dbReference type="Proteomes" id="UP000230136">
    <property type="component" value="Unassembled WGS sequence"/>
</dbReference>
<organism evidence="2 3">
    <name type="scientific">Candidatus Komeilibacteria bacterium CG_4_9_14_0_8_um_filter_36_9</name>
    <dbReference type="NCBI Taxonomy" id="1974473"/>
    <lineage>
        <taxon>Bacteria</taxon>
        <taxon>Candidatus Komeiliibacteriota</taxon>
    </lineage>
</organism>
<sequence>IKGDKLVVVPTLTLKEQWEERIKKFIPEFQNETEVVTYHAYEKLRNREFSLIIFDECQHLPANTFIRLSTLKTKYRLGFSGSPFR</sequence>
<evidence type="ECO:0000313" key="2">
    <source>
        <dbReference type="EMBL" id="PJC01980.1"/>
    </source>
</evidence>
<keyword evidence="2" id="KW-0347">Helicase</keyword>
<comment type="caution">
    <text evidence="2">The sequence shown here is derived from an EMBL/GenBank/DDBJ whole genome shotgun (WGS) entry which is preliminary data.</text>
</comment>
<proteinExistence type="predicted"/>
<dbReference type="GO" id="GO:0004386">
    <property type="term" value="F:helicase activity"/>
    <property type="evidence" value="ECO:0007669"/>
    <property type="project" value="UniProtKB-KW"/>
</dbReference>
<dbReference type="Gene3D" id="3.40.50.300">
    <property type="entry name" value="P-loop containing nucleotide triphosphate hydrolases"/>
    <property type="match status" value="1"/>
</dbReference>